<name>A0A521EZU4_9BACT</name>
<gene>
    <name evidence="2" type="ORF">SAMN06265219_11440</name>
</gene>
<keyword evidence="3" id="KW-1185">Reference proteome</keyword>
<evidence type="ECO:0000313" key="2">
    <source>
        <dbReference type="EMBL" id="SMO88971.1"/>
    </source>
</evidence>
<dbReference type="EMBL" id="FXTP01000014">
    <property type="protein sequence ID" value="SMO88971.1"/>
    <property type="molecule type" value="Genomic_DNA"/>
</dbReference>
<reference evidence="2 3" key="1">
    <citation type="submission" date="2017-05" db="EMBL/GenBank/DDBJ databases">
        <authorList>
            <person name="Varghese N."/>
            <person name="Submissions S."/>
        </authorList>
    </citation>
    <scope>NUCLEOTIDE SEQUENCE [LARGE SCALE GENOMIC DNA]</scope>
    <source>
        <strain evidence="2 3">DSM 21985</strain>
    </source>
</reference>
<dbReference type="RefSeq" id="WP_142455498.1">
    <property type="nucleotide sequence ID" value="NZ_FXTP01000014.1"/>
</dbReference>
<organism evidence="2 3">
    <name type="scientific">Gracilimonas mengyeensis</name>
    <dbReference type="NCBI Taxonomy" id="1302730"/>
    <lineage>
        <taxon>Bacteria</taxon>
        <taxon>Pseudomonadati</taxon>
        <taxon>Balneolota</taxon>
        <taxon>Balneolia</taxon>
        <taxon>Balneolales</taxon>
        <taxon>Balneolaceae</taxon>
        <taxon>Gracilimonas</taxon>
    </lineage>
</organism>
<evidence type="ECO:0000313" key="3">
    <source>
        <dbReference type="Proteomes" id="UP000317557"/>
    </source>
</evidence>
<dbReference type="OrthoDB" id="9765957at2"/>
<dbReference type="Pfam" id="PF13810">
    <property type="entry name" value="DUF4185"/>
    <property type="match status" value="1"/>
</dbReference>
<feature type="domain" description="DUF4185" evidence="1">
    <location>
        <begin position="251"/>
        <end position="387"/>
    </location>
</feature>
<protein>
    <recommendedName>
        <fullName evidence="1">DUF4185 domain-containing protein</fullName>
    </recommendedName>
</protein>
<sequence length="414" mass="46430">MKFGKRKSCGMWKNRLKIFGLMTAGLAVLLAPVDTNAQALEKHHPDTLESFSVRDAAEWSELFYRKGDWFGADGIFSFSMDGKESIGAGKNSQTLLTFSDTMTGQVDGDTVYNFKMVNNSVAWVEGITPSEETVDILLNRDADGKPVNFFSPQTPQSKPKEYYWMGDGFINKEQGGALHIFGYRVVDHSEASWDFEQVGVTIITIPGGEIVPPFEAQQQVDAPLYVDVPNLGKGTFGSGVYVNTEWAGAPNPDGFVYVYGLVDPNKQLVVARVQPAQFLEFEHWRFWDGEDWNEDINQVQPVTNRVSNELSLTPLPDGRYLLVFQLDGIGEYTAVRVAESPVGPFGPVQKIRKVPELSDPPGIIPYNAKAHPVLSTEDELLISYNTISMDYFNDILNYPHMYRPRFFWLKVGVR</sequence>
<proteinExistence type="predicted"/>
<accession>A0A521EZU4</accession>
<evidence type="ECO:0000259" key="1">
    <source>
        <dbReference type="Pfam" id="PF13810"/>
    </source>
</evidence>
<dbReference type="Proteomes" id="UP000317557">
    <property type="component" value="Unassembled WGS sequence"/>
</dbReference>
<dbReference type="InterPro" id="IPR025442">
    <property type="entry name" value="DUF4185"/>
</dbReference>
<dbReference type="AlphaFoldDB" id="A0A521EZU4"/>